<accession>A0AA42IW00</accession>
<dbReference type="RefSeq" id="WP_279994632.1">
    <property type="nucleotide sequence ID" value="NZ_JAOCDZ010000004.1"/>
</dbReference>
<dbReference type="EMBL" id="JAOCDZ010000004">
    <property type="protein sequence ID" value="MDH0735741.1"/>
    <property type="molecule type" value="Genomic_DNA"/>
</dbReference>
<feature type="domain" description="5-hmdU DNA kinase helical" evidence="1">
    <location>
        <begin position="19"/>
        <end position="299"/>
    </location>
</feature>
<gene>
    <name evidence="2" type="ORF">N5D93_07965</name>
</gene>
<sequence>MAIPAPTVGPSHLLPIKVTPVFDSYWRFAVERQNVFCQRLEGKPEPWTDDPVISIHKFTNAYRASDRVSQYLIRHVIYRNDLPQSPSEVLFRTLLFKLFNKIETWKLLEHTFGEITFKNYKFEHYDKVLSQAMKAGGRIYSAAYIMPPGGSAFGYTAKHQNHLRLLERMMADDLAGQLAQLKKMQTAFELLKSYPTIGDFLAYQFATDINYSEVTNFSEMDFVIPGPGARDGLRKCFSDSAGLNEAELIRLMADNQEREFERLGIKFHTLWGRRLQLIDCQNLFCEVDKYARVAHPDVAGISGRTRIKQKFSPTGPLDFPWYPPKWGINSKIEADLSGRFGFKNDRNSPNRSIAQSTLDLGNS</sequence>
<organism evidence="2 3">
    <name type="scientific">Achromobacter spanius</name>
    <dbReference type="NCBI Taxonomy" id="217203"/>
    <lineage>
        <taxon>Bacteria</taxon>
        <taxon>Pseudomonadati</taxon>
        <taxon>Pseudomonadota</taxon>
        <taxon>Betaproteobacteria</taxon>
        <taxon>Burkholderiales</taxon>
        <taxon>Alcaligenaceae</taxon>
        <taxon>Achromobacter</taxon>
    </lineage>
</organism>
<name>A0AA42IW00_9BURK</name>
<dbReference type="Proteomes" id="UP001161094">
    <property type="component" value="Unassembled WGS sequence"/>
</dbReference>
<reference evidence="2" key="1">
    <citation type="submission" date="2022-09" db="EMBL/GenBank/DDBJ databases">
        <title>Intensive care unit water sources are persistently colonized with multi-drug resistant bacteria and are the site of extensive horizontal gene transfer of antibiotic resistance genes.</title>
        <authorList>
            <person name="Diorio-Toth L."/>
        </authorList>
    </citation>
    <scope>NUCLEOTIDE SEQUENCE</scope>
    <source>
        <strain evidence="2">GD03843</strain>
    </source>
</reference>
<protein>
    <submittedName>
        <fullName evidence="2">DNA base hypermodification protein</fullName>
    </submittedName>
</protein>
<evidence type="ECO:0000313" key="2">
    <source>
        <dbReference type="EMBL" id="MDH0735741.1"/>
    </source>
</evidence>
<evidence type="ECO:0000259" key="1">
    <source>
        <dbReference type="Pfam" id="PF18723"/>
    </source>
</evidence>
<dbReference type="AlphaFoldDB" id="A0AA42IW00"/>
<dbReference type="InterPro" id="IPR040684">
    <property type="entry name" value="HMUDK_hel"/>
</dbReference>
<comment type="caution">
    <text evidence="2">The sequence shown here is derived from an EMBL/GenBank/DDBJ whole genome shotgun (WGS) entry which is preliminary data.</text>
</comment>
<dbReference type="Pfam" id="PF18723">
    <property type="entry name" value="HMUDK_hel"/>
    <property type="match status" value="1"/>
</dbReference>
<proteinExistence type="predicted"/>
<evidence type="ECO:0000313" key="3">
    <source>
        <dbReference type="Proteomes" id="UP001161094"/>
    </source>
</evidence>